<dbReference type="InterPro" id="IPR006311">
    <property type="entry name" value="TAT_signal"/>
</dbReference>
<name>A0ABS4PSE0_9PSEU</name>
<evidence type="ECO:0000256" key="1">
    <source>
        <dbReference type="ARBA" id="ARBA00005564"/>
    </source>
</evidence>
<proteinExistence type="inferred from homology"/>
<evidence type="ECO:0000313" key="2">
    <source>
        <dbReference type="EMBL" id="MBP2182339.1"/>
    </source>
</evidence>
<keyword evidence="3" id="KW-1185">Reference proteome</keyword>
<dbReference type="PANTHER" id="PTHR30344:SF1">
    <property type="entry name" value="6-PHOSPHOGLUCONOLACTONASE"/>
    <property type="match status" value="1"/>
</dbReference>
<dbReference type="EMBL" id="JAGGMS010000001">
    <property type="protein sequence ID" value="MBP2182339.1"/>
    <property type="molecule type" value="Genomic_DNA"/>
</dbReference>
<protein>
    <submittedName>
        <fullName evidence="2">6-phosphogluconolactonase (Cycloisomerase 2 family)</fullName>
    </submittedName>
</protein>
<dbReference type="PROSITE" id="PS51318">
    <property type="entry name" value="TAT"/>
    <property type="match status" value="1"/>
</dbReference>
<organism evidence="2 3">
    <name type="scientific">Amycolatopsis magusensis</name>
    <dbReference type="NCBI Taxonomy" id="882444"/>
    <lineage>
        <taxon>Bacteria</taxon>
        <taxon>Bacillati</taxon>
        <taxon>Actinomycetota</taxon>
        <taxon>Actinomycetes</taxon>
        <taxon>Pseudonocardiales</taxon>
        <taxon>Pseudonocardiaceae</taxon>
        <taxon>Amycolatopsis</taxon>
    </lineage>
</organism>
<accession>A0ABS4PSE0</accession>
<dbReference type="PANTHER" id="PTHR30344">
    <property type="entry name" value="6-PHOSPHOGLUCONOLACTONASE-RELATED"/>
    <property type="match status" value="1"/>
</dbReference>
<reference evidence="2 3" key="1">
    <citation type="submission" date="2021-03" db="EMBL/GenBank/DDBJ databases">
        <title>Sequencing the genomes of 1000 actinobacteria strains.</title>
        <authorList>
            <person name="Klenk H.-P."/>
        </authorList>
    </citation>
    <scope>NUCLEOTIDE SEQUENCE [LARGE SCALE GENOMIC DNA]</scope>
    <source>
        <strain evidence="2 3">DSM 45510</strain>
    </source>
</reference>
<dbReference type="Proteomes" id="UP000741013">
    <property type="component" value="Unassembled WGS sequence"/>
</dbReference>
<comment type="caution">
    <text evidence="2">The sequence shown here is derived from an EMBL/GenBank/DDBJ whole genome shotgun (WGS) entry which is preliminary data.</text>
</comment>
<comment type="similarity">
    <text evidence="1">Belongs to the cycloisomerase 2 family.</text>
</comment>
<dbReference type="InterPro" id="IPR019405">
    <property type="entry name" value="Lactonase_7-beta_prop"/>
</dbReference>
<dbReference type="Pfam" id="PF10282">
    <property type="entry name" value="Lactonase"/>
    <property type="match status" value="1"/>
</dbReference>
<sequence length="375" mass="38871">MAGFDRRKFLGAVGAAGAVGMTGVLTGRAAASTERAGCVVYLGSYTTWGEPPGAGLQVATRGSGPALTLGATVPGVDDASWLAVAKDKLYSTNELVPDGRVTTLSAGNPPKVLGTQPVKGAGTTHLSVHPGGRYVLAANYTDGTVSVLPIQGGGTLGAPTDVVKHVGAEREAHAHQVVTDPSGRWVVAVDLGADSVYVYKLDQGTGKLTQHQQLKLPSGAGPRHLVFHPNGRYAYILGELRAEITVAAWDSNAGKLTAGAVVPTVPSSAPVPQYPAEIAISKDGRFVYASNRGEDTIATFGVGAAGAQLKRIGENVKTGGAWPRHFTLDPSEKWVYVANQRSNTVTWLPRDPATGLLGKPAGSLTVNHVAFVLFR</sequence>
<evidence type="ECO:0000313" key="3">
    <source>
        <dbReference type="Proteomes" id="UP000741013"/>
    </source>
</evidence>
<dbReference type="InterPro" id="IPR015943">
    <property type="entry name" value="WD40/YVTN_repeat-like_dom_sf"/>
</dbReference>
<dbReference type="InterPro" id="IPR011048">
    <property type="entry name" value="Haem_d1_sf"/>
</dbReference>
<gene>
    <name evidence="2" type="ORF">JOM49_003865</name>
</gene>
<dbReference type="RefSeq" id="WP_209665669.1">
    <property type="nucleotide sequence ID" value="NZ_JAGGMS010000001.1"/>
</dbReference>
<dbReference type="InterPro" id="IPR050282">
    <property type="entry name" value="Cycloisomerase_2"/>
</dbReference>
<dbReference type="Gene3D" id="2.130.10.10">
    <property type="entry name" value="YVTN repeat-like/Quinoprotein amine dehydrogenase"/>
    <property type="match status" value="1"/>
</dbReference>
<dbReference type="SUPFAM" id="SSF51004">
    <property type="entry name" value="C-terminal (heme d1) domain of cytochrome cd1-nitrite reductase"/>
    <property type="match status" value="1"/>
</dbReference>